<feature type="binding site" evidence="14 15">
    <location>
        <position position="26"/>
    </location>
    <ligand>
        <name>a divalent metal cation</name>
        <dbReference type="ChEBI" id="CHEBI:60240"/>
    </ligand>
</feature>
<dbReference type="CDD" id="cd07182">
    <property type="entry name" value="RNase_HII_bacteria_HII_like"/>
    <property type="match status" value="1"/>
</dbReference>
<keyword evidence="19" id="KW-1185">Reference proteome</keyword>
<evidence type="ECO:0000256" key="2">
    <source>
        <dbReference type="ARBA" id="ARBA00001946"/>
    </source>
</evidence>
<dbReference type="PANTHER" id="PTHR10954:SF18">
    <property type="entry name" value="RIBONUCLEASE HII"/>
    <property type="match status" value="1"/>
</dbReference>
<organism evidence="18 19">
    <name type="scientific">Malikia spinosa</name>
    <dbReference type="NCBI Taxonomy" id="86180"/>
    <lineage>
        <taxon>Bacteria</taxon>
        <taxon>Pseudomonadati</taxon>
        <taxon>Pseudomonadota</taxon>
        <taxon>Betaproteobacteria</taxon>
        <taxon>Burkholderiales</taxon>
        <taxon>Comamonadaceae</taxon>
        <taxon>Malikia</taxon>
    </lineage>
</organism>
<dbReference type="AlphaFoldDB" id="A0A2S9KJJ2"/>
<dbReference type="NCBIfam" id="NF000594">
    <property type="entry name" value="PRK00015.1-1"/>
    <property type="match status" value="1"/>
</dbReference>
<dbReference type="Proteomes" id="UP000238326">
    <property type="component" value="Unassembled WGS sequence"/>
</dbReference>
<dbReference type="EMBL" id="PVLR01000001">
    <property type="protein sequence ID" value="PRD70525.1"/>
    <property type="molecule type" value="Genomic_DNA"/>
</dbReference>
<dbReference type="OrthoDB" id="9803420at2"/>
<comment type="function">
    <text evidence="3 14 16">Endonuclease that specifically degrades the RNA of RNA-DNA hybrids.</text>
</comment>
<dbReference type="GO" id="GO:0043137">
    <property type="term" value="P:DNA replication, removal of RNA primer"/>
    <property type="evidence" value="ECO:0007669"/>
    <property type="project" value="TreeGrafter"/>
</dbReference>
<evidence type="ECO:0000313" key="19">
    <source>
        <dbReference type="Proteomes" id="UP000238326"/>
    </source>
</evidence>
<dbReference type="SUPFAM" id="SSF53098">
    <property type="entry name" value="Ribonuclease H-like"/>
    <property type="match status" value="1"/>
</dbReference>
<evidence type="ECO:0000256" key="8">
    <source>
        <dbReference type="ARBA" id="ARBA00022490"/>
    </source>
</evidence>
<feature type="domain" description="RNase H type-2" evidence="17">
    <location>
        <begin position="20"/>
        <end position="209"/>
    </location>
</feature>
<protein>
    <recommendedName>
        <fullName evidence="7 14">Ribonuclease HII</fullName>
        <shortName evidence="14">RNase HII</shortName>
        <ecNumber evidence="6 14">3.1.26.4</ecNumber>
    </recommendedName>
</protein>
<gene>
    <name evidence="14" type="primary">rnhB</name>
    <name evidence="18" type="ORF">C6P61_00115</name>
</gene>
<dbReference type="PANTHER" id="PTHR10954">
    <property type="entry name" value="RIBONUCLEASE H2 SUBUNIT A"/>
    <property type="match status" value="1"/>
</dbReference>
<evidence type="ECO:0000256" key="9">
    <source>
        <dbReference type="ARBA" id="ARBA00022722"/>
    </source>
</evidence>
<dbReference type="HAMAP" id="MF_00052_B">
    <property type="entry name" value="RNase_HII_B"/>
    <property type="match status" value="1"/>
</dbReference>
<dbReference type="InterPro" id="IPR024567">
    <property type="entry name" value="RNase_HII/HIII_dom"/>
</dbReference>
<comment type="cofactor">
    <cofactor evidence="14 15">
        <name>Mn(2+)</name>
        <dbReference type="ChEBI" id="CHEBI:29035"/>
    </cofactor>
    <cofactor evidence="14 15">
        <name>Mg(2+)</name>
        <dbReference type="ChEBI" id="CHEBI:18420"/>
    </cofactor>
    <text evidence="14 15">Manganese or magnesium. Binds 1 divalent metal ion per monomer in the absence of substrate. May bind a second metal ion after substrate binding.</text>
</comment>
<dbReference type="GO" id="GO:0032299">
    <property type="term" value="C:ribonuclease H2 complex"/>
    <property type="evidence" value="ECO:0007669"/>
    <property type="project" value="TreeGrafter"/>
</dbReference>
<keyword evidence="10 14" id="KW-0479">Metal-binding</keyword>
<evidence type="ECO:0000256" key="14">
    <source>
        <dbReference type="HAMAP-Rule" id="MF_00052"/>
    </source>
</evidence>
<keyword evidence="12 14" id="KW-0378">Hydrolase</keyword>
<dbReference type="GO" id="GO:0030145">
    <property type="term" value="F:manganese ion binding"/>
    <property type="evidence" value="ECO:0007669"/>
    <property type="project" value="UniProtKB-UniRule"/>
</dbReference>
<dbReference type="GO" id="GO:0006298">
    <property type="term" value="P:mismatch repair"/>
    <property type="evidence" value="ECO:0007669"/>
    <property type="project" value="TreeGrafter"/>
</dbReference>
<dbReference type="InterPro" id="IPR012337">
    <property type="entry name" value="RNaseH-like_sf"/>
</dbReference>
<evidence type="ECO:0000256" key="11">
    <source>
        <dbReference type="ARBA" id="ARBA00022759"/>
    </source>
</evidence>
<reference evidence="18 19" key="1">
    <citation type="submission" date="2018-03" db="EMBL/GenBank/DDBJ databases">
        <title>Comparative genomics illustrates the genes involved in a hyperalkaliphilic mechanisms of Serpentinomonas isolated from highly-alkaline calcium-rich serpentinized springs.</title>
        <authorList>
            <person name="Suzuki S."/>
            <person name="Ishii S."/>
            <person name="Walworth N."/>
            <person name="Bird L."/>
            <person name="Kuenen J.G."/>
            <person name="Nealson K.H."/>
        </authorList>
    </citation>
    <scope>NUCLEOTIDE SEQUENCE [LARGE SCALE GENOMIC DNA]</scope>
    <source>
        <strain evidence="18 19">83</strain>
    </source>
</reference>
<dbReference type="InterPro" id="IPR036397">
    <property type="entry name" value="RNaseH_sf"/>
</dbReference>
<evidence type="ECO:0000256" key="10">
    <source>
        <dbReference type="ARBA" id="ARBA00022723"/>
    </source>
</evidence>
<dbReference type="GO" id="GO:0004523">
    <property type="term" value="F:RNA-DNA hybrid ribonuclease activity"/>
    <property type="evidence" value="ECO:0007669"/>
    <property type="project" value="UniProtKB-UniRule"/>
</dbReference>
<evidence type="ECO:0000256" key="16">
    <source>
        <dbReference type="RuleBase" id="RU003515"/>
    </source>
</evidence>
<comment type="similarity">
    <text evidence="5 14 16">Belongs to the RNase HII family.</text>
</comment>
<dbReference type="FunFam" id="3.30.420.10:FF:000006">
    <property type="entry name" value="Ribonuclease HII"/>
    <property type="match status" value="1"/>
</dbReference>
<dbReference type="GO" id="GO:0005737">
    <property type="term" value="C:cytoplasm"/>
    <property type="evidence" value="ECO:0007669"/>
    <property type="project" value="UniProtKB-SubCell"/>
</dbReference>
<dbReference type="PROSITE" id="PS51975">
    <property type="entry name" value="RNASE_H_2"/>
    <property type="match status" value="1"/>
</dbReference>
<evidence type="ECO:0000256" key="1">
    <source>
        <dbReference type="ARBA" id="ARBA00000077"/>
    </source>
</evidence>
<dbReference type="Gene3D" id="3.30.420.10">
    <property type="entry name" value="Ribonuclease H-like superfamily/Ribonuclease H"/>
    <property type="match status" value="1"/>
</dbReference>
<keyword evidence="13 14" id="KW-0464">Manganese</keyword>
<keyword evidence="8 14" id="KW-0963">Cytoplasm</keyword>
<keyword evidence="11 14" id="KW-0255">Endonuclease</keyword>
<dbReference type="NCBIfam" id="NF000595">
    <property type="entry name" value="PRK00015.1-3"/>
    <property type="match status" value="1"/>
</dbReference>
<evidence type="ECO:0000256" key="3">
    <source>
        <dbReference type="ARBA" id="ARBA00004065"/>
    </source>
</evidence>
<evidence type="ECO:0000256" key="15">
    <source>
        <dbReference type="PROSITE-ProRule" id="PRU01319"/>
    </source>
</evidence>
<evidence type="ECO:0000256" key="7">
    <source>
        <dbReference type="ARBA" id="ARBA00019179"/>
    </source>
</evidence>
<dbReference type="InterPro" id="IPR001352">
    <property type="entry name" value="RNase_HII/HIII"/>
</dbReference>
<dbReference type="Pfam" id="PF01351">
    <property type="entry name" value="RNase_HII"/>
    <property type="match status" value="1"/>
</dbReference>
<comment type="catalytic activity">
    <reaction evidence="1 14 15 16">
        <text>Endonucleolytic cleavage to 5'-phosphomonoester.</text>
        <dbReference type="EC" id="3.1.26.4"/>
    </reaction>
</comment>
<evidence type="ECO:0000256" key="6">
    <source>
        <dbReference type="ARBA" id="ARBA00012180"/>
    </source>
</evidence>
<keyword evidence="9 14" id="KW-0540">Nuclease</keyword>
<evidence type="ECO:0000313" key="18">
    <source>
        <dbReference type="EMBL" id="PRD70525.1"/>
    </source>
</evidence>
<feature type="binding site" evidence="14 15">
    <location>
        <position position="27"/>
    </location>
    <ligand>
        <name>a divalent metal cation</name>
        <dbReference type="ChEBI" id="CHEBI:60240"/>
    </ligand>
</feature>
<dbReference type="RefSeq" id="WP_105727891.1">
    <property type="nucleotide sequence ID" value="NZ_PVLR01000001.1"/>
</dbReference>
<evidence type="ECO:0000256" key="5">
    <source>
        <dbReference type="ARBA" id="ARBA00007383"/>
    </source>
</evidence>
<comment type="caution">
    <text evidence="18">The sequence shown here is derived from an EMBL/GenBank/DDBJ whole genome shotgun (WGS) entry which is preliminary data.</text>
</comment>
<feature type="binding site" evidence="14 15">
    <location>
        <position position="118"/>
    </location>
    <ligand>
        <name>a divalent metal cation</name>
        <dbReference type="ChEBI" id="CHEBI:60240"/>
    </ligand>
</feature>
<evidence type="ECO:0000259" key="17">
    <source>
        <dbReference type="PROSITE" id="PS51975"/>
    </source>
</evidence>
<name>A0A2S9KJJ2_9BURK</name>
<accession>A0A2S9KJJ2</accession>
<comment type="cofactor">
    <cofactor evidence="2">
        <name>Mg(2+)</name>
        <dbReference type="ChEBI" id="CHEBI:18420"/>
    </cofactor>
</comment>
<evidence type="ECO:0000256" key="13">
    <source>
        <dbReference type="ARBA" id="ARBA00023211"/>
    </source>
</evidence>
<evidence type="ECO:0000256" key="12">
    <source>
        <dbReference type="ARBA" id="ARBA00022801"/>
    </source>
</evidence>
<comment type="subcellular location">
    <subcellularLocation>
        <location evidence="4 14">Cytoplasm</location>
    </subcellularLocation>
</comment>
<evidence type="ECO:0000256" key="4">
    <source>
        <dbReference type="ARBA" id="ARBA00004496"/>
    </source>
</evidence>
<proteinExistence type="inferred from homology"/>
<dbReference type="EC" id="3.1.26.4" evidence="6 14"/>
<dbReference type="NCBIfam" id="NF000596">
    <property type="entry name" value="PRK00015.1-4"/>
    <property type="match status" value="1"/>
</dbReference>
<dbReference type="InterPro" id="IPR022898">
    <property type="entry name" value="RNase_HII"/>
</dbReference>
<dbReference type="GO" id="GO:0003723">
    <property type="term" value="F:RNA binding"/>
    <property type="evidence" value="ECO:0007669"/>
    <property type="project" value="UniProtKB-UniRule"/>
</dbReference>
<sequence>MRSSKSLPLEQVAFDWETPALVAGVDEAGRGPLAGPVVAAAVILDERQPIAGLADSKKLSAARREALYDEIRAKALCCCVAQASVEEIDRLNILQATLLAMQRAVAGLRLKPGLVLVDGNRLPLLEMRAEAIVKGDAKVAAISAASILAKVTRDRGLELLDQHYPQYGFARHKGYGTAEHLQALRLHGPCPEHRRSFAPVAQAERSPLGINPFHAVAIATLIT</sequence>